<dbReference type="EMBL" id="JAYGHX010000001">
    <property type="protein sequence ID" value="MEA5390267.1"/>
    <property type="molecule type" value="Genomic_DNA"/>
</dbReference>
<dbReference type="SUPFAM" id="SSF53756">
    <property type="entry name" value="UDP-Glycosyltransferase/glycogen phosphorylase"/>
    <property type="match status" value="1"/>
</dbReference>
<protein>
    <submittedName>
        <fullName evidence="1">Uncharacterized protein</fullName>
    </submittedName>
</protein>
<comment type="caution">
    <text evidence="1">The sequence shown here is derived from an EMBL/GenBank/DDBJ whole genome shotgun (WGS) entry which is preliminary data.</text>
</comment>
<reference evidence="1 2" key="1">
    <citation type="submission" date="2023-12" db="EMBL/GenBank/DDBJ databases">
        <title>Baltic Sea Cyanobacteria.</title>
        <authorList>
            <person name="Delbaje E."/>
            <person name="Fewer D.P."/>
            <person name="Shishido T.K."/>
        </authorList>
    </citation>
    <scope>NUCLEOTIDE SEQUENCE [LARGE SCALE GENOMIC DNA]</scope>
    <source>
        <strain evidence="1 2">UHCC 0139</strain>
    </source>
</reference>
<keyword evidence="2" id="KW-1185">Reference proteome</keyword>
<name>A0ABU5RR85_9CYAN</name>
<gene>
    <name evidence="1" type="ORF">VB738_03230</name>
</gene>
<dbReference type="Gene3D" id="3.40.50.2000">
    <property type="entry name" value="Glycogen Phosphorylase B"/>
    <property type="match status" value="1"/>
</dbReference>
<accession>A0ABU5RR85</accession>
<dbReference type="RefSeq" id="WP_323304355.1">
    <property type="nucleotide sequence ID" value="NZ_JAYGHX010000001.1"/>
</dbReference>
<dbReference type="PANTHER" id="PTHR30160">
    <property type="entry name" value="TETRAACYLDISACCHARIDE 4'-KINASE-RELATED"/>
    <property type="match status" value="1"/>
</dbReference>
<dbReference type="InterPro" id="IPR051199">
    <property type="entry name" value="LPS_LOS_Heptosyltrfase"/>
</dbReference>
<organism evidence="1 2">
    <name type="scientific">Cyanobium gracile UHCC 0139</name>
    <dbReference type="NCBI Taxonomy" id="3110308"/>
    <lineage>
        <taxon>Bacteria</taxon>
        <taxon>Bacillati</taxon>
        <taxon>Cyanobacteriota</taxon>
        <taxon>Cyanophyceae</taxon>
        <taxon>Synechococcales</taxon>
        <taxon>Prochlorococcaceae</taxon>
        <taxon>Cyanobium</taxon>
    </lineage>
</organism>
<dbReference type="Proteomes" id="UP001304461">
    <property type="component" value="Unassembled WGS sequence"/>
</dbReference>
<evidence type="ECO:0000313" key="1">
    <source>
        <dbReference type="EMBL" id="MEA5390267.1"/>
    </source>
</evidence>
<sequence>MKVALVQLDANGDCLYATTLARQIKQDYPGCHLTWWISSRCRNLLTGNPYVDEVVSVDLSDWTNASRDIIWNLATREIGRRQTGPDPYDRIWTPQVYPDNFRRFDGTVRPSMFRGYDRPITVPIDPIIALTPEEESRAAEYAVEHNLSAKGRVVLFECSSNSRQSHVTPEYAKEVARLSAAAQEDIFFLLSTMQPLGDDLPANALSAASLTMRENLALLDHCTDFIGCGSGLTVVATCDRAKRVPNLQILDSSRSVLGSFHHDFSYWGKPTDTIIELCDATPAETFECLRRCHGCGLKAAIAEFHRPVPVTFDFLHSISEYLIVRGQYLDAAESLAHTFRRYSDRPELLSFARREVLPLCPLDASFHLPGGMRQWQFVEECFS</sequence>
<evidence type="ECO:0000313" key="2">
    <source>
        <dbReference type="Proteomes" id="UP001304461"/>
    </source>
</evidence>
<proteinExistence type="predicted"/>